<keyword evidence="2" id="KW-0597">Phosphoprotein</keyword>
<feature type="domain" description="SAMD1-like winged helix (WH)" evidence="8">
    <location>
        <begin position="5"/>
        <end position="81"/>
    </location>
</feature>
<keyword evidence="7" id="KW-0539">Nucleus</keyword>
<evidence type="ECO:0000313" key="9">
    <source>
        <dbReference type="Proteomes" id="UP000694941"/>
    </source>
</evidence>
<dbReference type="GeneID" id="111089540"/>
<evidence type="ECO:0000259" key="8">
    <source>
        <dbReference type="PROSITE" id="PS52014"/>
    </source>
</evidence>
<dbReference type="PANTHER" id="PTHR46379">
    <property type="entry name" value="ZINC FINGER MYND DOMAIN-CONTAINING"/>
    <property type="match status" value="1"/>
</dbReference>
<evidence type="ECO:0000256" key="6">
    <source>
        <dbReference type="ARBA" id="ARBA00022853"/>
    </source>
</evidence>
<keyword evidence="6" id="KW-0156">Chromatin regulator</keyword>
<dbReference type="InterPro" id="IPR011011">
    <property type="entry name" value="Znf_FYVE_PHD"/>
</dbReference>
<dbReference type="SUPFAM" id="SSF57903">
    <property type="entry name" value="FYVE/PHD zinc finger"/>
    <property type="match status" value="1"/>
</dbReference>
<dbReference type="InterPro" id="IPR048589">
    <property type="entry name" value="SAMD1-like_WH"/>
</dbReference>
<evidence type="ECO:0000256" key="3">
    <source>
        <dbReference type="ARBA" id="ARBA00022723"/>
    </source>
</evidence>
<name>A0ABM1TPY2_LIMPO</name>
<dbReference type="InterPro" id="IPR019786">
    <property type="entry name" value="Zinc_finger_PHD-type_CS"/>
</dbReference>
<dbReference type="RefSeq" id="XP_022257938.1">
    <property type="nucleotide sequence ID" value="XM_022402230.1"/>
</dbReference>
<comment type="subcellular location">
    <subcellularLocation>
        <location evidence="1">Nucleus</location>
    </subcellularLocation>
</comment>
<keyword evidence="9" id="KW-1185">Reference proteome</keyword>
<dbReference type="PROSITE" id="PS01359">
    <property type="entry name" value="ZF_PHD_1"/>
    <property type="match status" value="1"/>
</dbReference>
<organism evidence="9 10">
    <name type="scientific">Limulus polyphemus</name>
    <name type="common">Atlantic horseshoe crab</name>
    <dbReference type="NCBI Taxonomy" id="6850"/>
    <lineage>
        <taxon>Eukaryota</taxon>
        <taxon>Metazoa</taxon>
        <taxon>Ecdysozoa</taxon>
        <taxon>Arthropoda</taxon>
        <taxon>Chelicerata</taxon>
        <taxon>Merostomata</taxon>
        <taxon>Xiphosura</taxon>
        <taxon>Limulidae</taxon>
        <taxon>Limulus</taxon>
    </lineage>
</organism>
<evidence type="ECO:0000256" key="1">
    <source>
        <dbReference type="ARBA" id="ARBA00004123"/>
    </source>
</evidence>
<evidence type="ECO:0000256" key="5">
    <source>
        <dbReference type="ARBA" id="ARBA00022833"/>
    </source>
</evidence>
<dbReference type="PROSITE" id="PS52014">
    <property type="entry name" value="SAMD1_WH"/>
    <property type="match status" value="1"/>
</dbReference>
<dbReference type="Pfam" id="PF21524">
    <property type="entry name" value="SAMD1_WH"/>
    <property type="match status" value="1"/>
</dbReference>
<keyword evidence="4" id="KW-0863">Zinc-finger</keyword>
<sequence length="169" mass="19801">MKVMKRRLACPQTVQHIWDAVEYIRQQKQIPNFNRISSYMSRKYNLKGSDLERQLNFAVQDKLVVMKKSIGCKGSKVGVEQHGYKLPDCPLERDSHDWYCFECHRGGQVVLCSLCHRVFHTICIKEDVSDKFVCCVCRALKSKSQMKVKKHELNTLLSYTCLRLKEKRT</sequence>
<keyword evidence="5" id="KW-0862">Zinc</keyword>
<keyword evidence="3" id="KW-0479">Metal-binding</keyword>
<evidence type="ECO:0000256" key="4">
    <source>
        <dbReference type="ARBA" id="ARBA00022771"/>
    </source>
</evidence>
<dbReference type="PANTHER" id="PTHR46379:SF1">
    <property type="entry name" value="ZINC FINGER MYND DOMAIN-CONTAINING PROTEIN 11"/>
    <property type="match status" value="1"/>
</dbReference>
<proteinExistence type="predicted"/>
<protein>
    <submittedName>
        <fullName evidence="10">Zinc finger MYND domain-containing protein 11-like</fullName>
    </submittedName>
</protein>
<reference evidence="10" key="1">
    <citation type="submission" date="2025-08" db="UniProtKB">
        <authorList>
            <consortium name="RefSeq"/>
        </authorList>
    </citation>
    <scope>IDENTIFICATION</scope>
    <source>
        <tissue evidence="10">Muscle</tissue>
    </source>
</reference>
<evidence type="ECO:0000313" key="10">
    <source>
        <dbReference type="RefSeq" id="XP_022257938.1"/>
    </source>
</evidence>
<dbReference type="Gene3D" id="3.30.40.10">
    <property type="entry name" value="Zinc/RING finger domain, C3HC4 (zinc finger)"/>
    <property type="match status" value="1"/>
</dbReference>
<accession>A0ABM1TPY2</accession>
<dbReference type="InterPro" id="IPR047269">
    <property type="entry name" value="ZMY11"/>
</dbReference>
<gene>
    <name evidence="10" type="primary">LOC111089540</name>
</gene>
<evidence type="ECO:0000256" key="7">
    <source>
        <dbReference type="ARBA" id="ARBA00023242"/>
    </source>
</evidence>
<dbReference type="Proteomes" id="UP000694941">
    <property type="component" value="Unplaced"/>
</dbReference>
<evidence type="ECO:0000256" key="2">
    <source>
        <dbReference type="ARBA" id="ARBA00022553"/>
    </source>
</evidence>
<dbReference type="InterPro" id="IPR013083">
    <property type="entry name" value="Znf_RING/FYVE/PHD"/>
</dbReference>